<feature type="binding site" evidence="14">
    <location>
        <position position="48"/>
    </location>
    <ligand>
        <name>(2R)-3-phosphoglycerate</name>
        <dbReference type="ChEBI" id="CHEBI:58272"/>
    </ligand>
</feature>
<gene>
    <name evidence="18" type="ORF">EDS130_LOCUS19870</name>
</gene>
<dbReference type="GO" id="GO:0006094">
    <property type="term" value="P:gluconeogenesis"/>
    <property type="evidence" value="ECO:0007669"/>
    <property type="project" value="TreeGrafter"/>
</dbReference>
<comment type="cofactor">
    <cofactor evidence="2">
        <name>Mg(2+)</name>
        <dbReference type="ChEBI" id="CHEBI:18420"/>
    </cofactor>
</comment>
<dbReference type="InterPro" id="IPR015824">
    <property type="entry name" value="Phosphoglycerate_kinase_N"/>
</dbReference>
<dbReference type="PRINTS" id="PR00477">
    <property type="entry name" value="PHGLYCKINASE"/>
</dbReference>
<dbReference type="HAMAP" id="MF_00145">
    <property type="entry name" value="Phosphoglyc_kinase"/>
    <property type="match status" value="1"/>
</dbReference>
<dbReference type="SUPFAM" id="SSF53748">
    <property type="entry name" value="Phosphoglycerate kinase"/>
    <property type="match status" value="1"/>
</dbReference>
<keyword evidence="12" id="KW-0460">Magnesium</keyword>
<dbReference type="GO" id="GO:0043531">
    <property type="term" value="F:ADP binding"/>
    <property type="evidence" value="ECO:0007669"/>
    <property type="project" value="TreeGrafter"/>
</dbReference>
<proteinExistence type="inferred from homology"/>
<comment type="subunit">
    <text evidence="5 17">Monomer.</text>
</comment>
<feature type="binding site" evidence="14">
    <location>
        <begin position="72"/>
        <end position="75"/>
    </location>
    <ligand>
        <name>substrate</name>
    </ligand>
</feature>
<dbReference type="Gene3D" id="3.40.50.1260">
    <property type="entry name" value="Phosphoglycerate kinase, N-terminal domain"/>
    <property type="match status" value="3"/>
</dbReference>
<reference evidence="18" key="1">
    <citation type="submission" date="2021-02" db="EMBL/GenBank/DDBJ databases">
        <authorList>
            <person name="Nowell W R."/>
        </authorList>
    </citation>
    <scope>NUCLEOTIDE SEQUENCE</scope>
</reference>
<keyword evidence="9" id="KW-0547">Nucleotide-binding</keyword>
<organism evidence="18 19">
    <name type="scientific">Adineta ricciae</name>
    <name type="common">Rotifer</name>
    <dbReference type="NCBI Taxonomy" id="249248"/>
    <lineage>
        <taxon>Eukaryota</taxon>
        <taxon>Metazoa</taxon>
        <taxon>Spiralia</taxon>
        <taxon>Gnathifera</taxon>
        <taxon>Rotifera</taxon>
        <taxon>Eurotatoria</taxon>
        <taxon>Bdelloidea</taxon>
        <taxon>Adinetida</taxon>
        <taxon>Adinetidae</taxon>
        <taxon>Adineta</taxon>
    </lineage>
</organism>
<comment type="caution">
    <text evidence="18">The sequence shown here is derived from an EMBL/GenBank/DDBJ whole genome shotgun (WGS) entry which is preliminary data.</text>
</comment>
<sequence length="444" mass="48009">MAESTAKASISNKLSIEDLDLKGKRVLIRVDFNVPLDKETGQVKDKQRIEGALPTIKYALDKGAKAVILMSHLGRPDGKRVEKESLKPVAEELQKLLGKDVKFLNDCVGDEVEKAASEADNGQVLLLENLRFHLEEEGSVKDKAGNKTKADKDAVDKFRASLSKLGDVYINDAFGAAHRAHSSIVGVKLDQRAAGYLMKKELDYFGKVLENPERPFLAILGEFFLGAKYPTVVFLLTGGAKVSDKIQLIENLLDKVNALIIGGGMAFTFLKEKDNMKIGKSLFDAEGSKSIQKILEKAKSKNVEIHLPVDFIVAKDVKSTETKEATKESGIEDDYMGLDIGKESVKQFSEVVKKSKTIVWNGPMGVFEQDPFASGTKDLLKVVAEQTKNQGTTIIGGGDTATACAKFGFGSQMSHVSTGGGASLELLEGKDLPGVTGLSDKAAK</sequence>
<evidence type="ECO:0000256" key="3">
    <source>
        <dbReference type="ARBA" id="ARBA00004838"/>
    </source>
</evidence>
<keyword evidence="7 16" id="KW-0808">Transferase</keyword>
<dbReference type="UniPathway" id="UPA00109">
    <property type="reaction ID" value="UER00185"/>
</dbReference>
<evidence type="ECO:0000256" key="16">
    <source>
        <dbReference type="RuleBase" id="RU000532"/>
    </source>
</evidence>
<feature type="binding site" evidence="14">
    <location>
        <position position="131"/>
    </location>
    <ligand>
        <name>(2R)-3-phosphoglycerate</name>
        <dbReference type="ChEBI" id="CHEBI:58272"/>
    </ligand>
</feature>
<dbReference type="GO" id="GO:0006096">
    <property type="term" value="P:glycolytic process"/>
    <property type="evidence" value="ECO:0007669"/>
    <property type="project" value="UniProtKB-UniPathway"/>
</dbReference>
<dbReference type="EC" id="2.7.2.3" evidence="6 16"/>
<dbReference type="GO" id="GO:0004618">
    <property type="term" value="F:phosphoglycerate kinase activity"/>
    <property type="evidence" value="ECO:0007669"/>
    <property type="project" value="UniProtKB-EC"/>
</dbReference>
<comment type="catalytic activity">
    <reaction evidence="1 16">
        <text>(2R)-3-phosphoglycerate + ATP = (2R)-3-phospho-glyceroyl phosphate + ADP</text>
        <dbReference type="Rhea" id="RHEA:14801"/>
        <dbReference type="ChEBI" id="CHEBI:30616"/>
        <dbReference type="ChEBI" id="CHEBI:57604"/>
        <dbReference type="ChEBI" id="CHEBI:58272"/>
        <dbReference type="ChEBI" id="CHEBI:456216"/>
        <dbReference type="EC" id="2.7.2.3"/>
    </reaction>
</comment>
<evidence type="ECO:0000256" key="7">
    <source>
        <dbReference type="ARBA" id="ARBA00022679"/>
    </source>
</evidence>
<dbReference type="PIRSF" id="PIRSF000724">
    <property type="entry name" value="Pgk"/>
    <property type="match status" value="1"/>
</dbReference>
<evidence type="ECO:0000256" key="12">
    <source>
        <dbReference type="ARBA" id="ARBA00022842"/>
    </source>
</evidence>
<keyword evidence="11 15" id="KW-0067">ATP-binding</keyword>
<dbReference type="FunFam" id="3.40.50.1260:FF:000019">
    <property type="entry name" value="Phosphoglycerate kinase 1"/>
    <property type="match status" value="1"/>
</dbReference>
<name>A0A814P124_ADIRI</name>
<evidence type="ECO:0000256" key="9">
    <source>
        <dbReference type="ARBA" id="ARBA00022741"/>
    </source>
</evidence>
<evidence type="ECO:0000256" key="11">
    <source>
        <dbReference type="ARBA" id="ARBA00022840"/>
    </source>
</evidence>
<dbReference type="InterPro" id="IPR036043">
    <property type="entry name" value="Phosphoglycerate_kinase_sf"/>
</dbReference>
<dbReference type="GO" id="GO:0005829">
    <property type="term" value="C:cytosol"/>
    <property type="evidence" value="ECO:0007669"/>
    <property type="project" value="TreeGrafter"/>
</dbReference>
<dbReference type="FunFam" id="3.40.50.1260:FF:000003">
    <property type="entry name" value="Phosphoglycerate kinase"/>
    <property type="match status" value="1"/>
</dbReference>
<feature type="binding site" evidence="14">
    <location>
        <position position="179"/>
    </location>
    <ligand>
        <name>(2R)-3-phosphoglycerate</name>
        <dbReference type="ChEBI" id="CHEBI:58272"/>
    </ligand>
</feature>
<comment type="pathway">
    <text evidence="3 16">Carbohydrate degradation; glycolysis; pyruvate from D-glyceraldehyde 3-phosphate: step 2/5.</text>
</comment>
<comment type="similarity">
    <text evidence="4 16">Belongs to the phosphoglycerate kinase family.</text>
</comment>
<dbReference type="Pfam" id="PF00162">
    <property type="entry name" value="PGK"/>
    <property type="match status" value="2"/>
</dbReference>
<protein>
    <recommendedName>
        <fullName evidence="6 16">Phosphoglycerate kinase</fullName>
        <ecNumber evidence="6 16">2.7.2.3</ecNumber>
    </recommendedName>
</protein>
<dbReference type="GO" id="GO:0005524">
    <property type="term" value="F:ATP binding"/>
    <property type="evidence" value="ECO:0007669"/>
    <property type="project" value="UniProtKB-KW"/>
</dbReference>
<dbReference type="OrthoDB" id="275353at2759"/>
<keyword evidence="8" id="KW-0479">Metal-binding</keyword>
<evidence type="ECO:0000256" key="5">
    <source>
        <dbReference type="ARBA" id="ARBA00011245"/>
    </source>
</evidence>
<keyword evidence="13" id="KW-0324">Glycolysis</keyword>
<accession>A0A814P124</accession>
<feature type="binding site" evidence="15">
    <location>
        <position position="245"/>
    </location>
    <ligand>
        <name>ATP</name>
        <dbReference type="ChEBI" id="CHEBI:30616"/>
    </ligand>
</feature>
<evidence type="ECO:0000256" key="15">
    <source>
        <dbReference type="PIRSR" id="PIRSR000724-2"/>
    </source>
</evidence>
<feature type="binding site" evidence="15">
    <location>
        <position position="368"/>
    </location>
    <ligand>
        <name>ATP</name>
        <dbReference type="ChEBI" id="CHEBI:30616"/>
    </ligand>
</feature>
<dbReference type="PROSITE" id="PS00111">
    <property type="entry name" value="PGLYCERATE_KINASE"/>
    <property type="match status" value="1"/>
</dbReference>
<feature type="binding site" evidence="14">
    <location>
        <begin position="31"/>
        <end position="33"/>
    </location>
    <ligand>
        <name>substrate</name>
    </ligand>
</feature>
<dbReference type="InterPro" id="IPR015911">
    <property type="entry name" value="Phosphoglycerate_kinase_CS"/>
</dbReference>
<evidence type="ECO:0000256" key="14">
    <source>
        <dbReference type="PIRSR" id="PIRSR000724-1"/>
    </source>
</evidence>
<dbReference type="Proteomes" id="UP000663852">
    <property type="component" value="Unassembled WGS sequence"/>
</dbReference>
<dbReference type="AlphaFoldDB" id="A0A814P124"/>
<evidence type="ECO:0000256" key="2">
    <source>
        <dbReference type="ARBA" id="ARBA00001946"/>
    </source>
</evidence>
<dbReference type="GO" id="GO:0046872">
    <property type="term" value="F:metal ion binding"/>
    <property type="evidence" value="ECO:0007669"/>
    <property type="project" value="UniProtKB-KW"/>
</dbReference>
<dbReference type="CDD" id="cd00318">
    <property type="entry name" value="Phosphoglycerate_kinase"/>
    <property type="match status" value="1"/>
</dbReference>
<evidence type="ECO:0000313" key="19">
    <source>
        <dbReference type="Proteomes" id="UP000663852"/>
    </source>
</evidence>
<dbReference type="PANTHER" id="PTHR11406">
    <property type="entry name" value="PHOSPHOGLYCERATE KINASE"/>
    <property type="match status" value="1"/>
</dbReference>
<evidence type="ECO:0000313" key="18">
    <source>
        <dbReference type="EMBL" id="CAF1098540.1"/>
    </source>
</evidence>
<dbReference type="EMBL" id="CAJNOJ010000096">
    <property type="protein sequence ID" value="CAF1098540.1"/>
    <property type="molecule type" value="Genomic_DNA"/>
</dbReference>
<dbReference type="InterPro" id="IPR001576">
    <property type="entry name" value="Phosphoglycerate_kinase"/>
</dbReference>
<keyword evidence="10 16" id="KW-0418">Kinase</keyword>
<dbReference type="PANTHER" id="PTHR11406:SF0">
    <property type="entry name" value="PHOSPHOGLYCERATE KINASE"/>
    <property type="match status" value="1"/>
</dbReference>
<evidence type="ECO:0000256" key="13">
    <source>
        <dbReference type="ARBA" id="ARBA00023152"/>
    </source>
</evidence>
<evidence type="ECO:0000256" key="17">
    <source>
        <dbReference type="RuleBase" id="RU000696"/>
    </source>
</evidence>
<evidence type="ECO:0000256" key="10">
    <source>
        <dbReference type="ARBA" id="ARBA00022777"/>
    </source>
</evidence>
<evidence type="ECO:0000256" key="8">
    <source>
        <dbReference type="ARBA" id="ARBA00022723"/>
    </source>
</evidence>
<feature type="binding site" evidence="15">
    <location>
        <begin position="397"/>
        <end position="400"/>
    </location>
    <ligand>
        <name>ATP</name>
        <dbReference type="ChEBI" id="CHEBI:30616"/>
    </ligand>
</feature>
<evidence type="ECO:0000256" key="6">
    <source>
        <dbReference type="ARBA" id="ARBA00013061"/>
    </source>
</evidence>
<evidence type="ECO:0000256" key="1">
    <source>
        <dbReference type="ARBA" id="ARBA00000642"/>
    </source>
</evidence>
<evidence type="ECO:0000256" key="4">
    <source>
        <dbReference type="ARBA" id="ARBA00008982"/>
    </source>
</evidence>